<organism evidence="2 3">
    <name type="scientific">Fodinicola feengrottensis</name>
    <dbReference type="NCBI Taxonomy" id="435914"/>
    <lineage>
        <taxon>Bacteria</taxon>
        <taxon>Bacillati</taxon>
        <taxon>Actinomycetota</taxon>
        <taxon>Actinomycetes</taxon>
        <taxon>Mycobacteriales</taxon>
        <taxon>Fodinicola</taxon>
    </lineage>
</organism>
<name>A0ABN2FYI0_9ACTN</name>
<comment type="caution">
    <text evidence="2">The sequence shown here is derived from an EMBL/GenBank/DDBJ whole genome shotgun (WGS) entry which is preliminary data.</text>
</comment>
<accession>A0ABN2FYI0</accession>
<dbReference type="InterPro" id="IPR039261">
    <property type="entry name" value="FNR_nucleotide-bd"/>
</dbReference>
<dbReference type="InterPro" id="IPR017927">
    <property type="entry name" value="FAD-bd_FR_type"/>
</dbReference>
<dbReference type="PANTHER" id="PTHR30157:SF0">
    <property type="entry name" value="NADPH-DEPENDENT FERRIC-CHELATE REDUCTASE"/>
    <property type="match status" value="1"/>
</dbReference>
<evidence type="ECO:0000313" key="2">
    <source>
        <dbReference type="EMBL" id="GAA1662126.1"/>
    </source>
</evidence>
<gene>
    <name evidence="2" type="ORF">GCM10009765_09500</name>
</gene>
<dbReference type="Pfam" id="PF04954">
    <property type="entry name" value="SIP"/>
    <property type="match status" value="1"/>
</dbReference>
<dbReference type="RefSeq" id="WP_344307474.1">
    <property type="nucleotide sequence ID" value="NZ_BAAANY010000003.1"/>
</dbReference>
<sequence length="270" mass="29538">MSEVTAVRGLTSRSGRAMRLYRVRVAGRAALSPHLVTISLAGDDLRHFVSEGPDQRVKVLLPQPGQAEPAVDDDMTPRGILGLPEDVRPVMRTYTVRRHRPAERQVDIDFVLHEDGGPASRWAATAAMGDALALWGPVSAYQPAPGCRWQLLVGDETALPAIGAIVEALPAGVRAEVIVEVSDAADEQRWATAGDVRVTWLHRDGSEDAVLAAVSSVDIPADAPRCYAWIAGEQSMARAVRAHLVQDRRFDREDVYFSGYWRRGKSENED</sequence>
<dbReference type="EMBL" id="BAAANY010000003">
    <property type="protein sequence ID" value="GAA1662126.1"/>
    <property type="molecule type" value="Genomic_DNA"/>
</dbReference>
<dbReference type="Gene3D" id="2.40.30.10">
    <property type="entry name" value="Translation factors"/>
    <property type="match status" value="1"/>
</dbReference>
<dbReference type="InterPro" id="IPR007037">
    <property type="entry name" value="SIP_rossman_dom"/>
</dbReference>
<feature type="domain" description="FAD-binding FR-type" evidence="1">
    <location>
        <begin position="18"/>
        <end position="144"/>
    </location>
</feature>
<dbReference type="PANTHER" id="PTHR30157">
    <property type="entry name" value="FERRIC REDUCTASE, NADPH-DEPENDENT"/>
    <property type="match status" value="1"/>
</dbReference>
<dbReference type="CDD" id="cd06193">
    <property type="entry name" value="siderophore_interacting"/>
    <property type="match status" value="1"/>
</dbReference>
<reference evidence="2 3" key="1">
    <citation type="journal article" date="2019" name="Int. J. Syst. Evol. Microbiol.">
        <title>The Global Catalogue of Microorganisms (GCM) 10K type strain sequencing project: providing services to taxonomists for standard genome sequencing and annotation.</title>
        <authorList>
            <consortium name="The Broad Institute Genomics Platform"/>
            <consortium name="The Broad Institute Genome Sequencing Center for Infectious Disease"/>
            <person name="Wu L."/>
            <person name="Ma J."/>
        </authorList>
    </citation>
    <scope>NUCLEOTIDE SEQUENCE [LARGE SCALE GENOMIC DNA]</scope>
    <source>
        <strain evidence="2 3">JCM 14718</strain>
    </source>
</reference>
<dbReference type="Proteomes" id="UP001500618">
    <property type="component" value="Unassembled WGS sequence"/>
</dbReference>
<keyword evidence="3" id="KW-1185">Reference proteome</keyword>
<dbReference type="SUPFAM" id="SSF63380">
    <property type="entry name" value="Riboflavin synthase domain-like"/>
    <property type="match status" value="1"/>
</dbReference>
<dbReference type="InterPro" id="IPR013113">
    <property type="entry name" value="SIP_FAD-bd"/>
</dbReference>
<dbReference type="Gene3D" id="3.40.50.80">
    <property type="entry name" value="Nucleotide-binding domain of ferredoxin-NADP reductase (FNR) module"/>
    <property type="match status" value="1"/>
</dbReference>
<evidence type="ECO:0000313" key="3">
    <source>
        <dbReference type="Proteomes" id="UP001500618"/>
    </source>
</evidence>
<evidence type="ECO:0000259" key="1">
    <source>
        <dbReference type="PROSITE" id="PS51384"/>
    </source>
</evidence>
<dbReference type="PROSITE" id="PS51384">
    <property type="entry name" value="FAD_FR"/>
    <property type="match status" value="1"/>
</dbReference>
<dbReference type="InterPro" id="IPR039374">
    <property type="entry name" value="SIP_fam"/>
</dbReference>
<protein>
    <submittedName>
        <fullName evidence="2">Siderophore-interacting protein</fullName>
    </submittedName>
</protein>
<dbReference type="Pfam" id="PF08021">
    <property type="entry name" value="FAD_binding_9"/>
    <property type="match status" value="1"/>
</dbReference>
<dbReference type="InterPro" id="IPR017938">
    <property type="entry name" value="Riboflavin_synthase-like_b-brl"/>
</dbReference>
<proteinExistence type="predicted"/>